<comment type="caution">
    <text evidence="3">The sequence shown here is derived from an EMBL/GenBank/DDBJ whole genome shotgun (WGS) entry which is preliminary data.</text>
</comment>
<reference evidence="3" key="1">
    <citation type="submission" date="2021-01" db="EMBL/GenBank/DDBJ databases">
        <title>A chromosome-scale assembly of European eel, Anguilla anguilla.</title>
        <authorList>
            <person name="Henkel C."/>
            <person name="Jong-Raadsen S.A."/>
            <person name="Dufour S."/>
            <person name="Weltzien F.-A."/>
            <person name="Palstra A.P."/>
            <person name="Pelster B."/>
            <person name="Spaink H.P."/>
            <person name="Van Den Thillart G.E."/>
            <person name="Jansen H."/>
            <person name="Zahm M."/>
            <person name="Klopp C."/>
            <person name="Cedric C."/>
            <person name="Louis A."/>
            <person name="Berthelot C."/>
            <person name="Parey E."/>
            <person name="Roest Crollius H."/>
            <person name="Montfort J."/>
            <person name="Robinson-Rechavi M."/>
            <person name="Bucao C."/>
            <person name="Bouchez O."/>
            <person name="Gislard M."/>
            <person name="Lluch J."/>
            <person name="Milhes M."/>
            <person name="Lampietro C."/>
            <person name="Lopez Roques C."/>
            <person name="Donnadieu C."/>
            <person name="Braasch I."/>
            <person name="Desvignes T."/>
            <person name="Postlethwait J."/>
            <person name="Bobe J."/>
            <person name="Guiguen Y."/>
            <person name="Dirks R."/>
        </authorList>
    </citation>
    <scope>NUCLEOTIDE SEQUENCE</scope>
    <source>
        <strain evidence="3">Tag_6206</strain>
        <tissue evidence="3">Liver</tissue>
    </source>
</reference>
<gene>
    <name evidence="3" type="ORF">ANANG_G00051720</name>
</gene>
<keyword evidence="2" id="KW-0472">Membrane</keyword>
<protein>
    <recommendedName>
        <fullName evidence="5">WW domain binding protein 1-like b</fullName>
    </recommendedName>
</protein>
<evidence type="ECO:0000313" key="3">
    <source>
        <dbReference type="EMBL" id="KAG5855685.1"/>
    </source>
</evidence>
<evidence type="ECO:0008006" key="5">
    <source>
        <dbReference type="Google" id="ProtNLM"/>
    </source>
</evidence>
<evidence type="ECO:0000256" key="2">
    <source>
        <dbReference type="SAM" id="Phobius"/>
    </source>
</evidence>
<evidence type="ECO:0000313" key="4">
    <source>
        <dbReference type="Proteomes" id="UP001044222"/>
    </source>
</evidence>
<dbReference type="Pfam" id="PF11669">
    <property type="entry name" value="WBP-1"/>
    <property type="match status" value="1"/>
</dbReference>
<dbReference type="Proteomes" id="UP001044222">
    <property type="component" value="Unassembled WGS sequence"/>
</dbReference>
<dbReference type="EMBL" id="JAFIRN010000002">
    <property type="protein sequence ID" value="KAG5855685.1"/>
    <property type="molecule type" value="Genomic_DNA"/>
</dbReference>
<dbReference type="PANTHER" id="PTHR16209:SF4">
    <property type="entry name" value="WW DOMAIN BINDING PROTEIN 1-LIKE"/>
    <property type="match status" value="1"/>
</dbReference>
<accession>A0A9D3MYJ6</accession>
<name>A0A9D3MYJ6_ANGAN</name>
<sequence>MTETECIALKMGMFLFYAGPVRPTQATIEENRLLCAGLNNQSYVCEFGHCCGESHCCSYYYELWWFWLVWVIIIILSCCCICHHRRSKHRLQQQQRQHEINLIAYREARSHASLPFYFRFLPNYLLPEYEEVVNRPRHRPLLTVPCTLANRPVPALCRRSNRTSSASRRRPLRRTGRTPAPEELPPSDRAASAPERDGRKDPRGDSGSEGRPEDKDGPAGRHRRFTGDSGIEVCVCSGYPATEEQRELKGLLGDFCEGCDSCGQPSAATGRRGRRRRGGGGADPREEAGPWGCAPPPAGPS</sequence>
<dbReference type="InterPro" id="IPR051994">
    <property type="entry name" value="WW_domain-binding"/>
</dbReference>
<organism evidence="3 4">
    <name type="scientific">Anguilla anguilla</name>
    <name type="common">European freshwater eel</name>
    <name type="synonym">Muraena anguilla</name>
    <dbReference type="NCBI Taxonomy" id="7936"/>
    <lineage>
        <taxon>Eukaryota</taxon>
        <taxon>Metazoa</taxon>
        <taxon>Chordata</taxon>
        <taxon>Craniata</taxon>
        <taxon>Vertebrata</taxon>
        <taxon>Euteleostomi</taxon>
        <taxon>Actinopterygii</taxon>
        <taxon>Neopterygii</taxon>
        <taxon>Teleostei</taxon>
        <taxon>Anguilliformes</taxon>
        <taxon>Anguillidae</taxon>
        <taxon>Anguilla</taxon>
    </lineage>
</organism>
<feature type="compositionally biased region" description="Basic residues" evidence="1">
    <location>
        <begin position="167"/>
        <end position="176"/>
    </location>
</feature>
<evidence type="ECO:0000256" key="1">
    <source>
        <dbReference type="SAM" id="MobiDB-lite"/>
    </source>
</evidence>
<keyword evidence="4" id="KW-1185">Reference proteome</keyword>
<feature type="transmembrane region" description="Helical" evidence="2">
    <location>
        <begin position="64"/>
        <end position="82"/>
    </location>
</feature>
<dbReference type="PANTHER" id="PTHR16209">
    <property type="entry name" value="VESICULAR, OVEREXPRESSED IN CANCER, PROSURVIVAL PROTEIN 1"/>
    <property type="match status" value="1"/>
</dbReference>
<proteinExistence type="predicted"/>
<feature type="region of interest" description="Disordered" evidence="1">
    <location>
        <begin position="159"/>
        <end position="226"/>
    </location>
</feature>
<feature type="region of interest" description="Disordered" evidence="1">
    <location>
        <begin position="262"/>
        <end position="301"/>
    </location>
</feature>
<keyword evidence="2" id="KW-1133">Transmembrane helix</keyword>
<dbReference type="AlphaFoldDB" id="A0A9D3MYJ6"/>
<dbReference type="InterPro" id="IPR021684">
    <property type="entry name" value="WBP1-like"/>
</dbReference>
<feature type="compositionally biased region" description="Basic and acidic residues" evidence="1">
    <location>
        <begin position="194"/>
        <end position="219"/>
    </location>
</feature>
<keyword evidence="2" id="KW-0812">Transmembrane</keyword>